<organism evidence="8 9">
    <name type="scientific">Vanrija pseudolonga</name>
    <dbReference type="NCBI Taxonomy" id="143232"/>
    <lineage>
        <taxon>Eukaryota</taxon>
        <taxon>Fungi</taxon>
        <taxon>Dikarya</taxon>
        <taxon>Basidiomycota</taxon>
        <taxon>Agaricomycotina</taxon>
        <taxon>Tremellomycetes</taxon>
        <taxon>Trichosporonales</taxon>
        <taxon>Trichosporonaceae</taxon>
        <taxon>Vanrija</taxon>
    </lineage>
</organism>
<evidence type="ECO:0000256" key="6">
    <source>
        <dbReference type="RuleBase" id="RU363071"/>
    </source>
</evidence>
<dbReference type="PANTHER" id="PTHR21337">
    <property type="entry name" value="PHOSPHO-2-DEHYDRO-3-DEOXYHEPTONATE ALDOLASE 1, 2"/>
    <property type="match status" value="1"/>
</dbReference>
<evidence type="ECO:0000256" key="5">
    <source>
        <dbReference type="PIRSR" id="PIRSR602480-1"/>
    </source>
</evidence>
<evidence type="ECO:0000256" key="7">
    <source>
        <dbReference type="SAM" id="MobiDB-lite"/>
    </source>
</evidence>
<feature type="compositionally biased region" description="Polar residues" evidence="7">
    <location>
        <begin position="308"/>
        <end position="326"/>
    </location>
</feature>
<feature type="binding site" evidence="5">
    <location>
        <position position="495"/>
    </location>
    <ligand>
        <name>Mn(2+)</name>
        <dbReference type="ChEBI" id="CHEBI:29035"/>
    </ligand>
</feature>
<dbReference type="GO" id="GO:0008652">
    <property type="term" value="P:amino acid biosynthetic process"/>
    <property type="evidence" value="ECO:0007669"/>
    <property type="project" value="UniProtKB-KW"/>
</dbReference>
<keyword evidence="5" id="KW-0104">Cadmium</keyword>
<feature type="binding site" evidence="5">
    <location>
        <position position="388"/>
    </location>
    <ligand>
        <name>phosphoenolpyruvate</name>
        <dbReference type="ChEBI" id="CHEBI:58702"/>
    </ligand>
</feature>
<feature type="binding site" evidence="5">
    <location>
        <position position="419"/>
    </location>
    <ligand>
        <name>phosphoenolpyruvate</name>
        <dbReference type="ChEBI" id="CHEBI:58702"/>
    </ligand>
</feature>
<keyword evidence="6" id="KW-0057">Aromatic amino acid biosynthesis</keyword>
<comment type="pathway">
    <text evidence="1 6">Metabolic intermediate biosynthesis; chorismate biosynthesis; chorismate from D-erythrose 4-phosphate and phosphoenolpyruvate: step 1/7.</text>
</comment>
<dbReference type="InterPro" id="IPR013785">
    <property type="entry name" value="Aldolase_TIM"/>
</dbReference>
<feature type="binding site" evidence="5">
    <location>
        <position position="531"/>
    </location>
    <ligand>
        <name>Mn(2+)</name>
        <dbReference type="ChEBI" id="CHEBI:29035"/>
    </ligand>
</feature>
<evidence type="ECO:0000256" key="3">
    <source>
        <dbReference type="ARBA" id="ARBA00022679"/>
    </source>
</evidence>
<keyword evidence="6" id="KW-0028">Amino-acid biosynthesis</keyword>
<sequence length="571" mass="63287">MPTTSSLIVPLSRRLLPLPSSSYHRILVHRATLATMAANAWSPSSWREKPIAQDVIYEDKAHLDRVLGKLRRLPPLVSPAEIDRLRTQLADVAVGKAFLLQGGDCAELFDDCSQSPIEHKLSLILLMSLIILHGSRLPVVRVMRIAGQYAKPRSKPTEVVELEVTEVVDGKTVTRKEKKEVLSFRGDNVNGYEPTDRQADPERLLGAYFHSTASLNYIRTLLASGFADLHKPLDWSFSHVRSAELQEAFSSVIESLQESLSFMKIATGTSGGKERGGAETVDLFTSHEALLLEYEEAFTRLGGDGVPQSFSTPPTRPGTPSVSRSVSHARVPTSDSNAAPSPSASIQLPRPKYYNTSSHFIWIGDRTRQVDGAHVEYFRGIANPIGVKVGPTMQPDELVRLLDVVNPDRIPGKVTVIGRYGADKVDQYLPGHIDAVKKTDHVVVWQCDAMHGNTKTSAADPTLKTRHFRDVIQEITRSLEIHREKGTILGGIHLELTGEVNEEGYSVTECIGGSMELEDKDLNLNYRTHCDPRLNYEQSLDVAFLLADHLKARRRGQQPRPDILSALRGRQ</sequence>
<dbReference type="GO" id="GO:0003849">
    <property type="term" value="F:3-deoxy-7-phosphoheptulonate synthase activity"/>
    <property type="evidence" value="ECO:0007669"/>
    <property type="project" value="UniProtKB-EC"/>
</dbReference>
<comment type="similarity">
    <text evidence="2 6">Belongs to the class-II DAHP synthase family.</text>
</comment>
<feature type="binding site" evidence="5">
    <location>
        <position position="105"/>
    </location>
    <ligand>
        <name>Mn(2+)</name>
        <dbReference type="ChEBI" id="CHEBI:29035"/>
    </ligand>
</feature>
<comment type="catalytic activity">
    <reaction evidence="4 6">
        <text>D-erythrose 4-phosphate + phosphoenolpyruvate + H2O = 7-phospho-2-dehydro-3-deoxy-D-arabino-heptonate + phosphate</text>
        <dbReference type="Rhea" id="RHEA:14717"/>
        <dbReference type="ChEBI" id="CHEBI:15377"/>
        <dbReference type="ChEBI" id="CHEBI:16897"/>
        <dbReference type="ChEBI" id="CHEBI:43474"/>
        <dbReference type="ChEBI" id="CHEBI:58394"/>
        <dbReference type="ChEBI" id="CHEBI:58702"/>
        <dbReference type="EC" id="2.5.1.54"/>
    </reaction>
</comment>
<keyword evidence="5" id="KW-0464">Manganese</keyword>
<protein>
    <recommendedName>
        <fullName evidence="6">Phospho-2-dehydro-3-deoxyheptonate aldolase</fullName>
        <ecNumber evidence="6">2.5.1.54</ecNumber>
    </recommendedName>
</protein>
<feature type="region of interest" description="Disordered" evidence="7">
    <location>
        <begin position="303"/>
        <end position="350"/>
    </location>
</feature>
<comment type="cofactor">
    <cofactor evidence="5">
        <name>Mn(2+)</name>
        <dbReference type="ChEBI" id="CHEBI:29035"/>
    </cofactor>
    <cofactor evidence="5">
        <name>Co(2+)</name>
        <dbReference type="ChEBI" id="CHEBI:48828"/>
    </cofactor>
    <cofactor evidence="5">
        <name>Cd(2+)</name>
        <dbReference type="ChEBI" id="CHEBI:48775"/>
    </cofactor>
    <text evidence="5">Binds 1 divalent cation per subunit. The enzyme is active with manganese, cobalt or cadmium ions.</text>
</comment>
<gene>
    <name evidence="8" type="primary">aro-8</name>
    <name evidence="8" type="ORF">LOC62_04G005591</name>
</gene>
<feature type="compositionally biased region" description="Low complexity" evidence="7">
    <location>
        <begin position="332"/>
        <end position="345"/>
    </location>
</feature>
<dbReference type="Gene3D" id="3.20.20.70">
    <property type="entry name" value="Aldolase class I"/>
    <property type="match status" value="1"/>
</dbReference>
<name>A0AAF0YE18_9TREE</name>
<dbReference type="Proteomes" id="UP000827549">
    <property type="component" value="Chromosome 4"/>
</dbReference>
<evidence type="ECO:0000313" key="8">
    <source>
        <dbReference type="EMBL" id="WOO82089.1"/>
    </source>
</evidence>
<dbReference type="EMBL" id="CP086717">
    <property type="protein sequence ID" value="WOO82089.1"/>
    <property type="molecule type" value="Genomic_DNA"/>
</dbReference>
<feature type="binding site" evidence="5">
    <location>
        <position position="144"/>
    </location>
    <ligand>
        <name>phosphoenolpyruvate</name>
        <dbReference type="ChEBI" id="CHEBI:58702"/>
    </ligand>
</feature>
<evidence type="ECO:0000256" key="4">
    <source>
        <dbReference type="ARBA" id="ARBA00047508"/>
    </source>
</evidence>
<keyword evidence="3 6" id="KW-0808">Transferase</keyword>
<reference evidence="8" key="1">
    <citation type="submission" date="2023-10" db="EMBL/GenBank/DDBJ databases">
        <authorList>
            <person name="Noh H."/>
        </authorList>
    </citation>
    <scope>NUCLEOTIDE SEQUENCE</scope>
    <source>
        <strain evidence="8">DUCC4014</strain>
    </source>
</reference>
<evidence type="ECO:0000256" key="1">
    <source>
        <dbReference type="ARBA" id="ARBA00004688"/>
    </source>
</evidence>
<dbReference type="GO" id="GO:0009073">
    <property type="term" value="P:aromatic amino acid family biosynthetic process"/>
    <property type="evidence" value="ECO:0007669"/>
    <property type="project" value="UniProtKB-KW"/>
</dbReference>
<dbReference type="Pfam" id="PF01474">
    <property type="entry name" value="DAHP_synth_2"/>
    <property type="match status" value="1"/>
</dbReference>
<dbReference type="SUPFAM" id="SSF51569">
    <property type="entry name" value="Aldolase"/>
    <property type="match status" value="1"/>
</dbReference>
<dbReference type="EC" id="2.5.1.54" evidence="6"/>
<dbReference type="InterPro" id="IPR002480">
    <property type="entry name" value="DAHP_synth_2"/>
</dbReference>
<evidence type="ECO:0000256" key="2">
    <source>
        <dbReference type="ARBA" id="ARBA00008911"/>
    </source>
</evidence>
<feature type="binding site" evidence="5">
    <location>
        <position position="451"/>
    </location>
    <ligand>
        <name>Mn(2+)</name>
        <dbReference type="ChEBI" id="CHEBI:29035"/>
    </ligand>
</feature>
<dbReference type="PANTHER" id="PTHR21337:SF0">
    <property type="entry name" value="PHOSPHO-2-DEHYDRO-3-DEOXYHEPTONATE ALDOLASE"/>
    <property type="match status" value="1"/>
</dbReference>
<accession>A0AAF0YE18</accession>
<keyword evidence="5" id="KW-0170">Cobalt</keyword>
<keyword evidence="9" id="KW-1185">Reference proteome</keyword>
<dbReference type="GeneID" id="87808820"/>
<dbReference type="AlphaFoldDB" id="A0AAF0YE18"/>
<dbReference type="RefSeq" id="XP_062628121.1">
    <property type="nucleotide sequence ID" value="XM_062772137.1"/>
</dbReference>
<proteinExistence type="inferred from homology"/>
<evidence type="ECO:0000313" key="9">
    <source>
        <dbReference type="Proteomes" id="UP000827549"/>
    </source>
</evidence>